<dbReference type="PANTHER" id="PTHR43477:SF1">
    <property type="entry name" value="DIHYDROANTICAPSIN 7-DEHYDROGENASE"/>
    <property type="match status" value="1"/>
</dbReference>
<feature type="domain" description="Ketoreductase" evidence="3">
    <location>
        <begin position="3"/>
        <end position="184"/>
    </location>
</feature>
<reference evidence="5" key="4">
    <citation type="submission" date="2017-11" db="EMBL/GenBank/DDBJ databases">
        <title>Complete genome sequence of Serratia sp. ATCC 39006.</title>
        <authorList>
            <person name="Hampton H.G."/>
            <person name="Jackson S.A."/>
            <person name="Jauregui R."/>
            <person name="Poulter G.T.M."/>
            <person name="Salmond G.P.C."/>
            <person name="Fineran P.C."/>
        </authorList>
    </citation>
    <scope>NUCLEOTIDE SEQUENCE</scope>
    <source>
        <strain evidence="5">ATCC 39006</strain>
    </source>
</reference>
<dbReference type="RefSeq" id="WP_037381184.1">
    <property type="nucleotide sequence ID" value="NZ_CP025084.1"/>
</dbReference>
<dbReference type="Proteomes" id="UP000017700">
    <property type="component" value="Chromosome"/>
</dbReference>
<dbReference type="PANTHER" id="PTHR43477">
    <property type="entry name" value="DIHYDROANTICAPSIN 7-DEHYDROGENASE"/>
    <property type="match status" value="1"/>
</dbReference>
<dbReference type="SUPFAM" id="SSF51735">
    <property type="entry name" value="NAD(P)-binding Rossmann-fold domains"/>
    <property type="match status" value="1"/>
</dbReference>
<dbReference type="PRINTS" id="PR00081">
    <property type="entry name" value="GDHRDH"/>
</dbReference>
<evidence type="ECO:0000259" key="3">
    <source>
        <dbReference type="SMART" id="SM00822"/>
    </source>
</evidence>
<dbReference type="STRING" id="104623.Ser39006_01261"/>
<dbReference type="Pfam" id="PF13561">
    <property type="entry name" value="adh_short_C2"/>
    <property type="match status" value="1"/>
</dbReference>
<dbReference type="AlphaFoldDB" id="A0A2I5TDJ2"/>
<sequence>MSPVTIITGGGTGIGAACARRLSAEGARVILIGRRIEPIASLAQEIGAIALAGDVSNTASWQLLSKEIATNGQIVDRVICCAGGMGMGKITDMSDADWQQSLESNLTSAFATARACLPELIKTRGNIVFVASIASLAAGPDVCGYVTAKHALLGLMRSVARDYGPLGVRANAVCPGWVRTPMADEEMLPLMDAHRLTLEQAYHYVCRDVPLRRPATADEIAAICQFVSSPAASILTGATLVADGGSTIVDVPTLAFNSL</sequence>
<dbReference type="PROSITE" id="PS00061">
    <property type="entry name" value="ADH_SHORT"/>
    <property type="match status" value="1"/>
</dbReference>
<proteinExistence type="inferred from homology"/>
<protein>
    <submittedName>
        <fullName evidence="5">NAD(P)-dependent oxidoreductase</fullName>
    </submittedName>
</protein>
<dbReference type="EMBL" id="CP025084">
    <property type="protein sequence ID" value="AUH06951.1"/>
    <property type="molecule type" value="Genomic_DNA"/>
</dbReference>
<dbReference type="InterPro" id="IPR057326">
    <property type="entry name" value="KR_dom"/>
</dbReference>
<keyword evidence="2" id="KW-0560">Oxidoreductase</keyword>
<dbReference type="OrthoDB" id="9806974at2"/>
<dbReference type="GO" id="GO:0016491">
    <property type="term" value="F:oxidoreductase activity"/>
    <property type="evidence" value="ECO:0007669"/>
    <property type="project" value="UniProtKB-KW"/>
</dbReference>
<reference evidence="5" key="2">
    <citation type="submission" date="2013-09" db="EMBL/GenBank/DDBJ databases">
        <authorList>
            <person name="Wang G."/>
            <person name="Yang Y."/>
            <person name="Su Y."/>
        </authorList>
    </citation>
    <scope>NUCLEOTIDE SEQUENCE</scope>
    <source>
        <strain evidence="5">ATCC 39006</strain>
    </source>
</reference>
<evidence type="ECO:0000313" key="5">
    <source>
        <dbReference type="EMBL" id="AUH06951.1"/>
    </source>
</evidence>
<evidence type="ECO:0000313" key="6">
    <source>
        <dbReference type="Proteomes" id="UP000017700"/>
    </source>
</evidence>
<dbReference type="KEGG" id="sera:Ser39006_021240"/>
<keyword evidence="6" id="KW-1185">Reference proteome</keyword>
<gene>
    <name evidence="4" type="ORF">CWC46_21245</name>
    <name evidence="5" type="ORF">Ser39006_021240</name>
</gene>
<dbReference type="KEGG" id="serq:CWC46_21245"/>
<dbReference type="InterPro" id="IPR002347">
    <property type="entry name" value="SDR_fam"/>
</dbReference>
<evidence type="ECO:0000313" key="4">
    <source>
        <dbReference type="EMBL" id="AUH02636.1"/>
    </source>
</evidence>
<dbReference type="CDD" id="cd05233">
    <property type="entry name" value="SDR_c"/>
    <property type="match status" value="1"/>
</dbReference>
<dbReference type="Proteomes" id="UP000233778">
    <property type="component" value="Chromosome"/>
</dbReference>
<organism evidence="5 6">
    <name type="scientific">Serratia sp. (strain ATCC 39006)</name>
    <name type="common">Prodigiosinella confusarubida</name>
    <dbReference type="NCBI Taxonomy" id="104623"/>
    <lineage>
        <taxon>Bacteria</taxon>
        <taxon>Pseudomonadati</taxon>
        <taxon>Pseudomonadota</taxon>
        <taxon>Gammaproteobacteria</taxon>
        <taxon>Enterobacterales</taxon>
        <taxon>Pectobacteriaceae</taxon>
        <taxon>Prodigiosinella</taxon>
    </lineage>
</organism>
<reference evidence="4 7" key="3">
    <citation type="submission" date="2017-11" db="EMBL/GenBank/DDBJ databases">
        <title>Complete genome sequence of Serratia sp. ATCC 39006 LacA.</title>
        <authorList>
            <person name="Hampton H.G."/>
            <person name="Jackson S.A."/>
            <person name="Jauregui R."/>
            <person name="Poulter G.T.M."/>
            <person name="Salmond G.P.C."/>
            <person name="Fineran P.C."/>
        </authorList>
    </citation>
    <scope>NUCLEOTIDE SEQUENCE [LARGE SCALE GENOMIC DNA]</scope>
    <source>
        <strain evidence="4 7">ATCC 39006</strain>
    </source>
</reference>
<reference evidence="5 6" key="1">
    <citation type="journal article" date="2013" name="Genome Announc.">
        <title>Draft genome sequence of Serratia sp. strain ATCC 39006, a model bacterium for analysis of the biosynthesis and regulation of prodigiosin, a carbapenem, and gas vesicles.</title>
        <authorList>
            <person name="Fineran P.C."/>
            <person name="Iglesias Cans M.C."/>
            <person name="Ramsay J.P."/>
            <person name="Wilf N.M."/>
            <person name="Cossyleon D."/>
            <person name="McNeil M.B."/>
            <person name="Williamson N.R."/>
            <person name="Monson R.E."/>
            <person name="Becher S.A."/>
            <person name="Stanton J.A."/>
            <person name="Brugger K."/>
            <person name="Brown S.D."/>
            <person name="Salmond G.P."/>
        </authorList>
    </citation>
    <scope>NUCLEOTIDE SEQUENCE [LARGE SCALE GENOMIC DNA]</scope>
    <source>
        <strain evidence="5">ATCC 39006</strain>
        <strain evidence="6">ATCC 39006 / SC 11482</strain>
    </source>
</reference>
<dbReference type="InterPro" id="IPR020904">
    <property type="entry name" value="Sc_DH/Rdtase_CS"/>
</dbReference>
<evidence type="ECO:0000256" key="1">
    <source>
        <dbReference type="ARBA" id="ARBA00006484"/>
    </source>
</evidence>
<dbReference type="Gene3D" id="3.40.50.720">
    <property type="entry name" value="NAD(P)-binding Rossmann-like Domain"/>
    <property type="match status" value="1"/>
</dbReference>
<name>A0A2I5TDJ2_SERS3</name>
<dbReference type="SMART" id="SM00822">
    <property type="entry name" value="PKS_KR"/>
    <property type="match status" value="1"/>
</dbReference>
<evidence type="ECO:0000256" key="2">
    <source>
        <dbReference type="ARBA" id="ARBA00023002"/>
    </source>
</evidence>
<dbReference type="FunFam" id="3.40.50.720:FF:000084">
    <property type="entry name" value="Short-chain dehydrogenase reductase"/>
    <property type="match status" value="1"/>
</dbReference>
<evidence type="ECO:0000313" key="7">
    <source>
        <dbReference type="Proteomes" id="UP000233778"/>
    </source>
</evidence>
<dbReference type="InterPro" id="IPR051122">
    <property type="entry name" value="SDR_DHRS6-like"/>
</dbReference>
<accession>A0A2I5TDJ2</accession>
<comment type="similarity">
    <text evidence="1">Belongs to the short-chain dehydrogenases/reductases (SDR) family.</text>
</comment>
<dbReference type="InterPro" id="IPR036291">
    <property type="entry name" value="NAD(P)-bd_dom_sf"/>
</dbReference>
<dbReference type="EMBL" id="CP025085">
    <property type="protein sequence ID" value="AUH02636.1"/>
    <property type="molecule type" value="Genomic_DNA"/>
</dbReference>